<dbReference type="InterPro" id="IPR015309">
    <property type="entry name" value="Tscrpt_rep_TraM"/>
</dbReference>
<proteinExistence type="predicted"/>
<evidence type="ECO:0000313" key="3">
    <source>
        <dbReference type="Proteomes" id="UP000075755"/>
    </source>
</evidence>
<dbReference type="Gene3D" id="1.10.287.160">
    <property type="entry name" value="HR1 repeat"/>
    <property type="match status" value="1"/>
</dbReference>
<dbReference type="InterPro" id="IPR036336">
    <property type="entry name" value="Tscrpt_rep_TraM_sf"/>
</dbReference>
<organism evidence="1 3">
    <name type="scientific">Aminobacter aminovorans</name>
    <name type="common">Chelatobacter heintzii</name>
    <dbReference type="NCBI Taxonomy" id="83263"/>
    <lineage>
        <taxon>Bacteria</taxon>
        <taxon>Pseudomonadati</taxon>
        <taxon>Pseudomonadota</taxon>
        <taxon>Alphaproteobacteria</taxon>
        <taxon>Hyphomicrobiales</taxon>
        <taxon>Phyllobacteriaceae</taxon>
        <taxon>Aminobacter</taxon>
    </lineage>
</organism>
<dbReference type="AlphaFoldDB" id="A0AAC8YWN2"/>
<geneLocation type="plasmid" evidence="1 3">
    <name>pAA04</name>
</geneLocation>
<dbReference type="Pfam" id="PF09228">
    <property type="entry name" value="Prok-TraM"/>
    <property type="match status" value="1"/>
</dbReference>
<name>A0AAC8YWN2_AMIAI</name>
<evidence type="ECO:0000313" key="2">
    <source>
        <dbReference type="EMBL" id="MBB3708604.1"/>
    </source>
</evidence>
<protein>
    <submittedName>
        <fullName evidence="1">Transcriptional regulator</fullName>
    </submittedName>
</protein>
<dbReference type="GO" id="GO:0045892">
    <property type="term" value="P:negative regulation of DNA-templated transcription"/>
    <property type="evidence" value="ECO:0007669"/>
    <property type="project" value="InterPro"/>
</dbReference>
<dbReference type="Proteomes" id="UP000577697">
    <property type="component" value="Unassembled WGS sequence"/>
</dbReference>
<evidence type="ECO:0000313" key="4">
    <source>
        <dbReference type="Proteomes" id="UP000577697"/>
    </source>
</evidence>
<keyword evidence="4" id="KW-1185">Reference proteome</keyword>
<dbReference type="EMBL" id="JACICB010000021">
    <property type="protein sequence ID" value="MBB3708604.1"/>
    <property type="molecule type" value="Genomic_DNA"/>
</dbReference>
<dbReference type="Proteomes" id="UP000075755">
    <property type="component" value="Plasmid pAA04"/>
</dbReference>
<dbReference type="EMBL" id="CP015009">
    <property type="protein sequence ID" value="AMS45529.1"/>
    <property type="molecule type" value="Genomic_DNA"/>
</dbReference>
<accession>A0AAC8YWN2</accession>
<dbReference type="SUPFAM" id="SSF109631">
    <property type="entry name" value="Transcriptional repressor TraM"/>
    <property type="match status" value="1"/>
</dbReference>
<dbReference type="KEGG" id="aak:AA2016_6639"/>
<evidence type="ECO:0000313" key="1">
    <source>
        <dbReference type="EMBL" id="AMS45529.1"/>
    </source>
</evidence>
<gene>
    <name evidence="1" type="ORF">AA2016_6639</name>
    <name evidence="2" type="ORF">FHS67_004944</name>
</gene>
<sequence length="99" mass="10958">MRPVVGLTEGLTKKDLEQLTIEAIRAHRVLRDEAEALHPPYVEDQSATCDTVGSARLAWISAMLKMHAHQAALSTLLDLLGYIPDVPEDRKTPRSIRSA</sequence>
<reference evidence="2 4" key="2">
    <citation type="submission" date="2020-08" db="EMBL/GenBank/DDBJ databases">
        <title>Genomic Encyclopedia of Type Strains, Phase IV (KMG-IV): sequencing the most valuable type-strain genomes for metagenomic binning, comparative biology and taxonomic classification.</title>
        <authorList>
            <person name="Goeker M."/>
        </authorList>
    </citation>
    <scope>NUCLEOTIDE SEQUENCE [LARGE SCALE GENOMIC DNA]</scope>
    <source>
        <strain evidence="2 4">DSM 10368</strain>
    </source>
</reference>
<keyword evidence="1" id="KW-0614">Plasmid</keyword>
<reference evidence="1 3" key="1">
    <citation type="submission" date="2016-03" db="EMBL/GenBank/DDBJ databases">
        <title>Complete genome of Aminobacter aminovorans KCTC 2477.</title>
        <authorList>
            <person name="Kim K.M."/>
        </authorList>
    </citation>
    <scope>NUCLEOTIDE SEQUENCE [LARGE SCALE GENOMIC DNA]</scope>
    <source>
        <strain evidence="1 3">KCTC 2477</strain>
        <plasmid evidence="1 3">pAA04</plasmid>
    </source>
</reference>